<gene>
    <name evidence="3" type="ORF">GA0070214_101618</name>
</gene>
<feature type="compositionally biased region" description="Basic and acidic residues" evidence="1">
    <location>
        <begin position="548"/>
        <end position="559"/>
    </location>
</feature>
<dbReference type="InterPro" id="IPR006626">
    <property type="entry name" value="PbH1"/>
</dbReference>
<dbReference type="InterPro" id="IPR012334">
    <property type="entry name" value="Pectin_lyas_fold"/>
</dbReference>
<dbReference type="EMBL" id="FMCS01000001">
    <property type="protein sequence ID" value="SCE70199.1"/>
    <property type="molecule type" value="Genomic_DNA"/>
</dbReference>
<feature type="domain" description="Right handed beta helix" evidence="2">
    <location>
        <begin position="249"/>
        <end position="342"/>
    </location>
</feature>
<dbReference type="RefSeq" id="WP_091258735.1">
    <property type="nucleotide sequence ID" value="NZ_FMCS01000001.1"/>
</dbReference>
<evidence type="ECO:0000313" key="3">
    <source>
        <dbReference type="EMBL" id="SCE70199.1"/>
    </source>
</evidence>
<evidence type="ECO:0000313" key="4">
    <source>
        <dbReference type="Proteomes" id="UP000199629"/>
    </source>
</evidence>
<accession>A0A1C4UEV6</accession>
<dbReference type="AlphaFoldDB" id="A0A1C4UEV6"/>
<dbReference type="InterPro" id="IPR039448">
    <property type="entry name" value="Beta_helix"/>
</dbReference>
<protein>
    <submittedName>
        <fullName evidence="3">Right handed beta helix region</fullName>
    </submittedName>
</protein>
<organism evidence="3 4">
    <name type="scientific">Micromonospora chaiyaphumensis</name>
    <dbReference type="NCBI Taxonomy" id="307119"/>
    <lineage>
        <taxon>Bacteria</taxon>
        <taxon>Bacillati</taxon>
        <taxon>Actinomycetota</taxon>
        <taxon>Actinomycetes</taxon>
        <taxon>Micromonosporales</taxon>
        <taxon>Micromonosporaceae</taxon>
        <taxon>Micromonospora</taxon>
    </lineage>
</organism>
<feature type="region of interest" description="Disordered" evidence="1">
    <location>
        <begin position="1"/>
        <end position="20"/>
    </location>
</feature>
<evidence type="ECO:0000256" key="1">
    <source>
        <dbReference type="SAM" id="MobiDB-lite"/>
    </source>
</evidence>
<keyword evidence="4" id="KW-1185">Reference proteome</keyword>
<dbReference type="SUPFAM" id="SSF51126">
    <property type="entry name" value="Pectin lyase-like"/>
    <property type="match status" value="1"/>
</dbReference>
<dbReference type="InterPro" id="IPR011050">
    <property type="entry name" value="Pectin_lyase_fold/virulence"/>
</dbReference>
<dbReference type="Pfam" id="PF13229">
    <property type="entry name" value="Beta_helix"/>
    <property type="match status" value="1"/>
</dbReference>
<evidence type="ECO:0000259" key="2">
    <source>
        <dbReference type="Pfam" id="PF13229"/>
    </source>
</evidence>
<proteinExistence type="predicted"/>
<dbReference type="Proteomes" id="UP000199629">
    <property type="component" value="Unassembled WGS sequence"/>
</dbReference>
<reference evidence="4" key="1">
    <citation type="submission" date="2016-06" db="EMBL/GenBank/DDBJ databases">
        <authorList>
            <person name="Varghese N."/>
            <person name="Submissions Spin"/>
        </authorList>
    </citation>
    <scope>NUCLEOTIDE SEQUENCE [LARGE SCALE GENOMIC DNA]</scope>
    <source>
        <strain evidence="4">DSM 45246</strain>
    </source>
</reference>
<dbReference type="Gene3D" id="2.160.20.10">
    <property type="entry name" value="Single-stranded right-handed beta-helix, Pectin lyase-like"/>
    <property type="match status" value="2"/>
</dbReference>
<dbReference type="SMART" id="SM00710">
    <property type="entry name" value="PbH1"/>
    <property type="match status" value="10"/>
</dbReference>
<name>A0A1C4UEV6_9ACTN</name>
<sequence>MTVPHMPSAGGVRPHPVAGAPLMCDAREHGLTGDGTTNDQPALAALVDRLGDAYAADGRARVIYCPPGVYSIRDAGTVWRTGVSLVGAGPGATRFVLSNPGNRADPTPLAFHTAGLHGANRERHLAYCTFADFEIDGSGVAMAEYNPLAKGLGLQYVVRGMFRNLYIHHTAATGLGCDFLQDCLIDGVLVVGCGRMDNGTEMGGAGIGIGIGGWGSVERVNVVNCSAVGNATSGIFFELQFEGGLRPRGIRVVGCHAEGNRFGIADWGANGLVVSACTLVGNLDAGFQVSAKGTTGTAGRGGLLSDCVIDANLRDGISIGNTPGPYTVRGNRISGNGRYGYHQRSLGDAGQECAREIVIDSNDFYGNSLDAIRFDRPVRDAFVVDNRIRANGRQCGPGDRSGGDTVRYSERSVVDRRASWPGDAHRGKTIRVGERVAVVAANDENELHLAPVRPGAFTAWSGNTPDPGSRYEIPGPPATRAGITVNAALDSATIRGNRVWDSHEPTTQTHGLWVTAAGSCVGCRVEDNDLAGNAEAPVRLETPPVGGRWERNHGDDDWG</sequence>
<feature type="region of interest" description="Disordered" evidence="1">
    <location>
        <begin position="539"/>
        <end position="559"/>
    </location>
</feature>